<dbReference type="EMBL" id="SPIA01000002">
    <property type="protein sequence ID" value="TFH67892.1"/>
    <property type="molecule type" value="Genomic_DNA"/>
</dbReference>
<evidence type="ECO:0000256" key="3">
    <source>
        <dbReference type="ARBA" id="ARBA00023163"/>
    </source>
</evidence>
<dbReference type="InterPro" id="IPR001845">
    <property type="entry name" value="HTH_ArsR_DNA-bd_dom"/>
</dbReference>
<dbReference type="PANTHER" id="PTHR33154:SF33">
    <property type="entry name" value="TRANSCRIPTIONAL REPRESSOR SDPR"/>
    <property type="match status" value="1"/>
</dbReference>
<dbReference type="InterPro" id="IPR036388">
    <property type="entry name" value="WH-like_DNA-bd_sf"/>
</dbReference>
<dbReference type="InterPro" id="IPR013216">
    <property type="entry name" value="Methyltransf_11"/>
</dbReference>
<dbReference type="SUPFAM" id="SSF53335">
    <property type="entry name" value="S-adenosyl-L-methionine-dependent methyltransferases"/>
    <property type="match status" value="1"/>
</dbReference>
<dbReference type="InterPro" id="IPR051081">
    <property type="entry name" value="HTH_MetalResp_TranReg"/>
</dbReference>
<organism evidence="5 6">
    <name type="scientific">Gammaproteobacteria bacterium LSUCC0057</name>
    <dbReference type="NCBI Taxonomy" id="2559237"/>
    <lineage>
        <taxon>Bacteria</taxon>
        <taxon>Pseudomonadati</taxon>
        <taxon>Pseudomonadota</taxon>
        <taxon>Gammaproteobacteria</taxon>
        <taxon>Cellvibrionales</taxon>
        <taxon>Porticoccaceae</taxon>
        <taxon>SAR92 clade</taxon>
    </lineage>
</organism>
<evidence type="ECO:0000313" key="5">
    <source>
        <dbReference type="EMBL" id="TFH67892.1"/>
    </source>
</evidence>
<dbReference type="OrthoDB" id="5297460at2"/>
<dbReference type="Pfam" id="PF08241">
    <property type="entry name" value="Methyltransf_11"/>
    <property type="match status" value="1"/>
</dbReference>
<dbReference type="Proteomes" id="UP000298133">
    <property type="component" value="Unassembled WGS sequence"/>
</dbReference>
<dbReference type="CDD" id="cd00090">
    <property type="entry name" value="HTH_ARSR"/>
    <property type="match status" value="1"/>
</dbReference>
<dbReference type="NCBIfam" id="NF033788">
    <property type="entry name" value="HTH_metalloreg"/>
    <property type="match status" value="1"/>
</dbReference>
<dbReference type="PANTHER" id="PTHR33154">
    <property type="entry name" value="TRANSCRIPTIONAL REGULATOR, ARSR FAMILY"/>
    <property type="match status" value="1"/>
</dbReference>
<protein>
    <submittedName>
        <fullName evidence="5">Metalloregulator ArsR/SmtB family transcription factor</fullName>
    </submittedName>
</protein>
<evidence type="ECO:0000313" key="6">
    <source>
        <dbReference type="Proteomes" id="UP000298133"/>
    </source>
</evidence>
<reference evidence="5 6" key="1">
    <citation type="submission" date="2019-03" db="EMBL/GenBank/DDBJ databases">
        <title>Draft genome of Gammaproteobacteria bacterium LSUCC0057, a member of the SAR92 clade.</title>
        <authorList>
            <person name="Lanclos V.C."/>
            <person name="Doiron C."/>
            <person name="Henson M.W."/>
            <person name="Thrash J.C."/>
        </authorList>
    </citation>
    <scope>NUCLEOTIDE SEQUENCE [LARGE SCALE GENOMIC DNA]</scope>
    <source>
        <strain evidence="5 6">LSUCC0057</strain>
    </source>
</reference>
<keyword evidence="3" id="KW-0804">Transcription</keyword>
<proteinExistence type="predicted"/>
<sequence length="334" mass="36447">MVTSPDSPVAPAAPADDALTQLCKAAGDPLRMQILRVLRHNAYGVLELCQIFATRQSTMSHHLKLLANAGLVATRREATSIFYRRKIAHADATVEQFLRAFYRAVDQLAVAPQQLERIDAVHAERSASSRQFFQDNAERFEANQDLIASWRDYGDSVERFVSEQVAGERRCAVEIGPGYGDFLPYLSRHFQRVVAVENAAPMLAACQQRTAEFGLTNIDYLHADSSAAVLPSAAADLVSLNMVLHHNAAPAQIIADAAALLSAGGSLLITELCEHDQQWAQSACGDLWLGLAAEALDEWCAAAGLQPAASLYLAQRNGFRVQIRQFTRATAAHH</sequence>
<dbReference type="AlphaFoldDB" id="A0A4Y8UHT5"/>
<dbReference type="PRINTS" id="PR00778">
    <property type="entry name" value="HTHARSR"/>
</dbReference>
<dbReference type="GO" id="GO:0003677">
    <property type="term" value="F:DNA binding"/>
    <property type="evidence" value="ECO:0007669"/>
    <property type="project" value="UniProtKB-KW"/>
</dbReference>
<dbReference type="CDD" id="cd02440">
    <property type="entry name" value="AdoMet_MTases"/>
    <property type="match status" value="1"/>
</dbReference>
<accession>A0A4Y8UHT5</accession>
<dbReference type="Gene3D" id="1.10.10.10">
    <property type="entry name" value="Winged helix-like DNA-binding domain superfamily/Winged helix DNA-binding domain"/>
    <property type="match status" value="1"/>
</dbReference>
<evidence type="ECO:0000256" key="1">
    <source>
        <dbReference type="ARBA" id="ARBA00023015"/>
    </source>
</evidence>
<keyword evidence="2" id="KW-0238">DNA-binding</keyword>
<dbReference type="InterPro" id="IPR036390">
    <property type="entry name" value="WH_DNA-bd_sf"/>
</dbReference>
<evidence type="ECO:0000256" key="2">
    <source>
        <dbReference type="ARBA" id="ARBA00023125"/>
    </source>
</evidence>
<evidence type="ECO:0000259" key="4">
    <source>
        <dbReference type="PROSITE" id="PS50987"/>
    </source>
</evidence>
<dbReference type="Gene3D" id="3.40.50.150">
    <property type="entry name" value="Vaccinia Virus protein VP39"/>
    <property type="match status" value="1"/>
</dbReference>
<dbReference type="GO" id="GO:0003700">
    <property type="term" value="F:DNA-binding transcription factor activity"/>
    <property type="evidence" value="ECO:0007669"/>
    <property type="project" value="InterPro"/>
</dbReference>
<keyword evidence="1" id="KW-0805">Transcription regulation</keyword>
<dbReference type="GO" id="GO:0008757">
    <property type="term" value="F:S-adenosylmethionine-dependent methyltransferase activity"/>
    <property type="evidence" value="ECO:0007669"/>
    <property type="project" value="InterPro"/>
</dbReference>
<comment type="caution">
    <text evidence="5">The sequence shown here is derived from an EMBL/GenBank/DDBJ whole genome shotgun (WGS) entry which is preliminary data.</text>
</comment>
<dbReference type="PROSITE" id="PS50987">
    <property type="entry name" value="HTH_ARSR_2"/>
    <property type="match status" value="1"/>
</dbReference>
<gene>
    <name evidence="5" type="ORF">E3W66_06495</name>
</gene>
<keyword evidence="6" id="KW-1185">Reference proteome</keyword>
<name>A0A4Y8UHT5_9GAMM</name>
<dbReference type="SMART" id="SM00418">
    <property type="entry name" value="HTH_ARSR"/>
    <property type="match status" value="1"/>
</dbReference>
<dbReference type="InterPro" id="IPR011991">
    <property type="entry name" value="ArsR-like_HTH"/>
</dbReference>
<dbReference type="SUPFAM" id="SSF46785">
    <property type="entry name" value="Winged helix' DNA-binding domain"/>
    <property type="match status" value="1"/>
</dbReference>
<feature type="domain" description="HTH arsR-type" evidence="4">
    <location>
        <begin position="11"/>
        <end position="105"/>
    </location>
</feature>
<dbReference type="InterPro" id="IPR029063">
    <property type="entry name" value="SAM-dependent_MTases_sf"/>
</dbReference>
<dbReference type="Pfam" id="PF01022">
    <property type="entry name" value="HTH_5"/>
    <property type="match status" value="1"/>
</dbReference>